<reference evidence="6" key="1">
    <citation type="journal article" date="2013" name="Genome Announc.">
        <title>Draft genome sequence of the ascomycete Phaeoacremonium aleophilum strain UCR-PA7, a causal agent of the esca disease complex in grapevines.</title>
        <authorList>
            <person name="Blanco-Ulate B."/>
            <person name="Rolshausen P."/>
            <person name="Cantu D."/>
        </authorList>
    </citation>
    <scope>NUCLEOTIDE SEQUENCE [LARGE SCALE GENOMIC DNA]</scope>
    <source>
        <strain evidence="6">UCR-PA7</strain>
    </source>
</reference>
<evidence type="ECO:0000256" key="3">
    <source>
        <dbReference type="ARBA" id="ARBA00022827"/>
    </source>
</evidence>
<dbReference type="PRINTS" id="PR00420">
    <property type="entry name" value="RNGMNOXGNASE"/>
</dbReference>
<dbReference type="Proteomes" id="UP000014074">
    <property type="component" value="Unassembled WGS sequence"/>
</dbReference>
<evidence type="ECO:0000313" key="5">
    <source>
        <dbReference type="EMBL" id="EON97518.1"/>
    </source>
</evidence>
<dbReference type="AlphaFoldDB" id="R8BDY7"/>
<organism evidence="5 6">
    <name type="scientific">Phaeoacremonium minimum (strain UCR-PA7)</name>
    <name type="common">Esca disease fungus</name>
    <name type="synonym">Togninia minima</name>
    <dbReference type="NCBI Taxonomy" id="1286976"/>
    <lineage>
        <taxon>Eukaryota</taxon>
        <taxon>Fungi</taxon>
        <taxon>Dikarya</taxon>
        <taxon>Ascomycota</taxon>
        <taxon>Pezizomycotina</taxon>
        <taxon>Sordariomycetes</taxon>
        <taxon>Sordariomycetidae</taxon>
        <taxon>Togniniales</taxon>
        <taxon>Togniniaceae</taxon>
        <taxon>Phaeoacremonium</taxon>
    </lineage>
</organism>
<evidence type="ECO:0000256" key="4">
    <source>
        <dbReference type="ARBA" id="ARBA00023002"/>
    </source>
</evidence>
<dbReference type="GO" id="GO:0016491">
    <property type="term" value="F:oxidoreductase activity"/>
    <property type="evidence" value="ECO:0007669"/>
    <property type="project" value="UniProtKB-KW"/>
</dbReference>
<keyword evidence="4" id="KW-0560">Oxidoreductase</keyword>
<evidence type="ECO:0000313" key="6">
    <source>
        <dbReference type="Proteomes" id="UP000014074"/>
    </source>
</evidence>
<dbReference type="HOGENOM" id="CLU_009665_6_2_1"/>
<dbReference type="GO" id="GO:0044550">
    <property type="term" value="P:secondary metabolite biosynthetic process"/>
    <property type="evidence" value="ECO:0007669"/>
    <property type="project" value="TreeGrafter"/>
</dbReference>
<gene>
    <name evidence="5" type="ORF">UCRPA7_7005</name>
</gene>
<dbReference type="PANTHER" id="PTHR46720:SF3">
    <property type="entry name" value="FAD-BINDING DOMAIN-CONTAINING PROTEIN-RELATED"/>
    <property type="match status" value="1"/>
</dbReference>
<comment type="similarity">
    <text evidence="1">Belongs to the paxM FAD-dependent monooxygenase family.</text>
</comment>
<proteinExistence type="inferred from homology"/>
<dbReference type="OrthoDB" id="417877at2759"/>
<keyword evidence="2" id="KW-0285">Flavoprotein</keyword>
<protein>
    <submittedName>
        <fullName evidence="5">Putative mannitol 1-phosphate dehydrogenase protein</fullName>
    </submittedName>
</protein>
<sequence>MPHSVSSDENVAEPPFKIAIIGAGIGGLAFAIGCLKHNVPYTLYESAREYSIVGAGVGLGPNALRAMDMIDPKLRAMYNDISSGNLTPNKDHVMMDALYAEDGFGEKRGWVPAPYGAECYDRTSAHRKDLLDILTSMIPRETVRFSKRVKSMEQLEDKVIITFEDGEVAEASAVIGSDGAKGPTRGYVLGDRWPEEVSATYSGKYVYRSIIPMKDALEILGDHAGDAKSFIGHNVNFITFPISRGTQCNLVAFKFTDEPWTHHQWTKRVTKEEMVADFAKGVDKRIVKLLDVKCSRSIC</sequence>
<dbReference type="SUPFAM" id="SSF54373">
    <property type="entry name" value="FAD-linked reductases, C-terminal domain"/>
    <property type="match status" value="1"/>
</dbReference>
<dbReference type="PANTHER" id="PTHR46720">
    <property type="entry name" value="HYDROXYLASE, PUTATIVE (AFU_ORTHOLOGUE AFUA_3G01460)-RELATED"/>
    <property type="match status" value="1"/>
</dbReference>
<accession>R8BDY7</accession>
<dbReference type="KEGG" id="tmn:UCRPA7_7005"/>
<dbReference type="GeneID" id="19327722"/>
<keyword evidence="6" id="KW-1185">Reference proteome</keyword>
<dbReference type="eggNOG" id="KOG2614">
    <property type="taxonomic scope" value="Eukaryota"/>
</dbReference>
<name>R8BDY7_PHAM7</name>
<dbReference type="Gene3D" id="3.50.50.60">
    <property type="entry name" value="FAD/NAD(P)-binding domain"/>
    <property type="match status" value="1"/>
</dbReference>
<dbReference type="EMBL" id="KB933264">
    <property type="protein sequence ID" value="EON97518.1"/>
    <property type="molecule type" value="Genomic_DNA"/>
</dbReference>
<dbReference type="SUPFAM" id="SSF51905">
    <property type="entry name" value="FAD/NAD(P)-binding domain"/>
    <property type="match status" value="1"/>
</dbReference>
<dbReference type="InterPro" id="IPR051104">
    <property type="entry name" value="FAD_monoxygenase"/>
</dbReference>
<dbReference type="InterPro" id="IPR036188">
    <property type="entry name" value="FAD/NAD-bd_sf"/>
</dbReference>
<evidence type="ECO:0000256" key="2">
    <source>
        <dbReference type="ARBA" id="ARBA00022630"/>
    </source>
</evidence>
<evidence type="ECO:0000256" key="1">
    <source>
        <dbReference type="ARBA" id="ARBA00007992"/>
    </source>
</evidence>
<keyword evidence="3" id="KW-0274">FAD</keyword>
<dbReference type="RefSeq" id="XP_007917731.1">
    <property type="nucleotide sequence ID" value="XM_007919540.1"/>
</dbReference>